<feature type="region of interest" description="Disordered" evidence="11">
    <location>
        <begin position="92"/>
        <end position="324"/>
    </location>
</feature>
<dbReference type="PROSITE" id="PS50086">
    <property type="entry name" value="TBC_RABGAP"/>
    <property type="match status" value="1"/>
</dbReference>
<dbReference type="Gene3D" id="1.10.472.80">
    <property type="entry name" value="Ypt/Rab-GAP domain of gyp1p, domain 3"/>
    <property type="match status" value="1"/>
</dbReference>
<dbReference type="InterPro" id="IPR000195">
    <property type="entry name" value="Rab-GAP-TBC_dom"/>
</dbReference>
<feature type="compositionally biased region" description="Basic and acidic residues" evidence="11">
    <location>
        <begin position="92"/>
        <end position="107"/>
    </location>
</feature>
<dbReference type="SUPFAM" id="SSF47923">
    <property type="entry name" value="Ypt/Rab-GAP domain of gyp1p"/>
    <property type="match status" value="2"/>
</dbReference>
<evidence type="ECO:0000256" key="7">
    <source>
        <dbReference type="ARBA" id="ARBA00023054"/>
    </source>
</evidence>
<evidence type="ECO:0000256" key="4">
    <source>
        <dbReference type="ARBA" id="ARBA00022490"/>
    </source>
</evidence>
<dbReference type="AlphaFoldDB" id="A0A6H0XRB5"/>
<evidence type="ECO:0000313" key="13">
    <source>
        <dbReference type="EMBL" id="QIW97273.1"/>
    </source>
</evidence>
<evidence type="ECO:0000256" key="11">
    <source>
        <dbReference type="SAM" id="MobiDB-lite"/>
    </source>
</evidence>
<feature type="domain" description="Rab-GAP TBC" evidence="12">
    <location>
        <begin position="460"/>
        <end position="717"/>
    </location>
</feature>
<evidence type="ECO:0000256" key="2">
    <source>
        <dbReference type="ARBA" id="ARBA00022448"/>
    </source>
</evidence>
<feature type="compositionally biased region" description="Polar residues" evidence="11">
    <location>
        <begin position="224"/>
        <end position="261"/>
    </location>
</feature>
<feature type="compositionally biased region" description="Low complexity" evidence="11">
    <location>
        <begin position="517"/>
        <end position="526"/>
    </location>
</feature>
<evidence type="ECO:0000259" key="12">
    <source>
        <dbReference type="PROSITE" id="PS50086"/>
    </source>
</evidence>
<dbReference type="GO" id="GO:0031267">
    <property type="term" value="F:small GTPase binding"/>
    <property type="evidence" value="ECO:0007669"/>
    <property type="project" value="TreeGrafter"/>
</dbReference>
<dbReference type="GO" id="GO:0015031">
    <property type="term" value="P:protein transport"/>
    <property type="evidence" value="ECO:0007669"/>
    <property type="project" value="UniProtKB-KW"/>
</dbReference>
<evidence type="ECO:0000256" key="8">
    <source>
        <dbReference type="ARBA" id="ARBA00061661"/>
    </source>
</evidence>
<dbReference type="GO" id="GO:0016192">
    <property type="term" value="P:vesicle-mediated transport"/>
    <property type="evidence" value="ECO:0007669"/>
    <property type="project" value="UniProtKB-KW"/>
</dbReference>
<feature type="compositionally biased region" description="Polar residues" evidence="11">
    <location>
        <begin position="177"/>
        <end position="187"/>
    </location>
</feature>
<dbReference type="PANTHER" id="PTHR47219:SF9">
    <property type="entry name" value="GTPASE ACTIVATING PROTEIN AND CENTROSOME-ASSOCIATED, ISOFORM B"/>
    <property type="match status" value="1"/>
</dbReference>
<feature type="region of interest" description="Disordered" evidence="11">
    <location>
        <begin position="491"/>
        <end position="549"/>
    </location>
</feature>
<dbReference type="EMBL" id="CP051140">
    <property type="protein sequence ID" value="QIW97273.1"/>
    <property type="molecule type" value="Genomic_DNA"/>
</dbReference>
<name>A0A6H0XRB5_9PEZI</name>
<evidence type="ECO:0000256" key="9">
    <source>
        <dbReference type="ARBA" id="ARBA00072088"/>
    </source>
</evidence>
<keyword evidence="14" id="KW-1185">Reference proteome</keyword>
<evidence type="ECO:0000256" key="6">
    <source>
        <dbReference type="ARBA" id="ARBA00022927"/>
    </source>
</evidence>
<dbReference type="FunFam" id="1.10.472.80:FF:000044">
    <property type="entry name" value="GTPase-activating protein GYP5"/>
    <property type="match status" value="1"/>
</dbReference>
<dbReference type="Gene3D" id="1.10.10.750">
    <property type="entry name" value="Ypt/Rab-GAP domain of gyp1p, domain 1"/>
    <property type="match status" value="1"/>
</dbReference>
<evidence type="ECO:0000313" key="14">
    <source>
        <dbReference type="Proteomes" id="UP000503462"/>
    </source>
</evidence>
<dbReference type="InterPro" id="IPR035969">
    <property type="entry name" value="Rab-GAP_TBC_sf"/>
</dbReference>
<proteinExistence type="inferred from homology"/>
<sequence>MTAVATTTRNNNTTLTRESLRSESFFSNTTGSYTNRVPLAPLVADCNTSRTHVLDRRRLIRPYNYPVRSPLGPFAAQRPIPPPIRITMADEEVKKEDEQEHETKTSEDITVDVPAATSDTDVTSKEHTSEDIIDTPKAKVEELEPIPADSASADDTSTAKDLGKSAPTQPDAESAAKRSSLTPSVGSDTPLPSRPRPLSQRLMSGPNGRDRSASPGRFPVKVDGSNTPRSSSPAHTARQGSPSKRVSTDLTSTEASSSAIDDSQPPPVPPKQSSTPAPGILRKASSGFGGFLGRMGSMGKNAQSPSRGSGVDRRNSAHSASGYDRTSVANLAAIADGAEDTESTRPSLQDRFRTLREQEEQHEDDGDHDFEHEDPMDGKTKVDASKTATRTKRTSSTVSQLKSPTLDTNLPPGTASGMSAGPSKEPAPVNWDLWQSVVYEGPAAVARTSGDELSQAIASGIPAAIRGVVWQVLAESKSEELEALYKTLKTRGTESDLKPPALPRTDSEISQPEKESSTSSRSSISETPDAAADSSLTTTSPSIESSTAEVQHKLLAEKHKRESAAIQKLEKTIRRDLGARTSFSKYTQSAGLQDGLFGVCKAYALFDTPVGYAQGINFIAMPLLFNMSEEEAFTLLIRLMHHYQVRTLFEPDMPGLHLRLYQFERLLEDHEPALFCHLKRRHVSPNLYATQWFLTLFAYRFPLQLVLRVYDMIFSEGLTAILRFGLVLMQKNREALLEMKDMSQLSTFLKEKLFDAYIDKSPSASSILDSGFFGSVSGGADKELYRADELVQDVTRIKISPELLQAYEVEWEEQRRTEHEREAELDDLRTTNSTLLNKVKTLEDRVLQHDSEHVGIASDLVKYKIENDTLHDAKEALEMQVQELQKMVDSQPAEVEKRLKEEMDRIMQRNLEVQNENRHLQDELENAEQQLVKISLTHAETQTELDTIKQKWSGLQAMMNGK</sequence>
<dbReference type="Pfam" id="PF23436">
    <property type="entry name" value="RabGap-TBC_2"/>
    <property type="match status" value="1"/>
</dbReference>
<keyword evidence="6" id="KW-0653">Protein transport</keyword>
<evidence type="ECO:0000256" key="5">
    <source>
        <dbReference type="ARBA" id="ARBA00022892"/>
    </source>
</evidence>
<keyword evidence="5" id="KW-0931">ER-Golgi transport</keyword>
<feature type="compositionally biased region" description="Polar residues" evidence="11">
    <location>
        <begin position="534"/>
        <end position="549"/>
    </location>
</feature>
<comment type="subcellular location">
    <subcellularLocation>
        <location evidence="1">Cytoplasm</location>
    </subcellularLocation>
</comment>
<feature type="coiled-coil region" evidence="10">
    <location>
        <begin position="825"/>
        <end position="944"/>
    </location>
</feature>
<feature type="region of interest" description="Disordered" evidence="11">
    <location>
        <begin position="356"/>
        <end position="424"/>
    </location>
</feature>
<protein>
    <recommendedName>
        <fullName evidence="9">GTPase-activating protein GYP5</fullName>
    </recommendedName>
</protein>
<dbReference type="GO" id="GO:0005737">
    <property type="term" value="C:cytoplasm"/>
    <property type="evidence" value="ECO:0007669"/>
    <property type="project" value="UniProtKB-SubCell"/>
</dbReference>
<organism evidence="13 14">
    <name type="scientific">Peltaster fructicola</name>
    <dbReference type="NCBI Taxonomy" id="286661"/>
    <lineage>
        <taxon>Eukaryota</taxon>
        <taxon>Fungi</taxon>
        <taxon>Dikarya</taxon>
        <taxon>Ascomycota</taxon>
        <taxon>Pezizomycotina</taxon>
        <taxon>Dothideomycetes</taxon>
        <taxon>Dothideomycetes incertae sedis</taxon>
        <taxon>Peltaster</taxon>
    </lineage>
</organism>
<dbReference type="SMART" id="SM00164">
    <property type="entry name" value="TBC"/>
    <property type="match status" value="1"/>
</dbReference>
<evidence type="ECO:0000256" key="3">
    <source>
        <dbReference type="ARBA" id="ARBA00022468"/>
    </source>
</evidence>
<dbReference type="PANTHER" id="PTHR47219">
    <property type="entry name" value="RAB GTPASE-ACTIVATING PROTEIN 1-LIKE"/>
    <property type="match status" value="1"/>
</dbReference>
<evidence type="ECO:0000256" key="10">
    <source>
        <dbReference type="SAM" id="Coils"/>
    </source>
</evidence>
<dbReference type="GO" id="GO:0005096">
    <property type="term" value="F:GTPase activator activity"/>
    <property type="evidence" value="ECO:0007669"/>
    <property type="project" value="UniProtKB-KW"/>
</dbReference>
<feature type="compositionally biased region" description="Basic and acidic residues" evidence="11">
    <location>
        <begin position="369"/>
        <end position="384"/>
    </location>
</feature>
<feature type="compositionally biased region" description="Polar residues" evidence="11">
    <location>
        <begin position="398"/>
        <end position="408"/>
    </location>
</feature>
<reference evidence="13 14" key="1">
    <citation type="journal article" date="2016" name="Sci. Rep.">
        <title>Peltaster fructicola genome reveals evolution from an invasive phytopathogen to an ectophytic parasite.</title>
        <authorList>
            <person name="Xu C."/>
            <person name="Chen H."/>
            <person name="Gleason M.L."/>
            <person name="Xu J.R."/>
            <person name="Liu H."/>
            <person name="Zhang R."/>
            <person name="Sun G."/>
        </authorList>
    </citation>
    <scope>NUCLEOTIDE SEQUENCE [LARGE SCALE GENOMIC DNA]</scope>
    <source>
        <strain evidence="13 14">LNHT1506</strain>
    </source>
</reference>
<gene>
    <name evidence="13" type="ORF">AMS68_002791</name>
</gene>
<comment type="similarity">
    <text evidence="8">Belongs to the GYP5 family.</text>
</comment>
<dbReference type="OrthoDB" id="295078at2759"/>
<keyword evidence="7 10" id="KW-0175">Coiled coil</keyword>
<accession>A0A6H0XRB5</accession>
<keyword evidence="2" id="KW-0813">Transport</keyword>
<dbReference type="Gene3D" id="1.10.8.270">
    <property type="entry name" value="putative rabgap domain of human tbc1 domain family member 14 like domains"/>
    <property type="match status" value="1"/>
</dbReference>
<dbReference type="InterPro" id="IPR050302">
    <property type="entry name" value="Rab_GAP_TBC_domain"/>
</dbReference>
<dbReference type="Proteomes" id="UP000503462">
    <property type="component" value="Chromosome 2"/>
</dbReference>
<keyword evidence="4" id="KW-0963">Cytoplasm</keyword>
<evidence type="ECO:0000256" key="1">
    <source>
        <dbReference type="ARBA" id="ARBA00004496"/>
    </source>
</evidence>
<feature type="compositionally biased region" description="Basic and acidic residues" evidence="11">
    <location>
        <begin position="122"/>
        <end position="142"/>
    </location>
</feature>
<keyword evidence="3" id="KW-0343">GTPase activation</keyword>
<feature type="compositionally biased region" description="Basic and acidic residues" evidence="11">
    <location>
        <begin position="505"/>
        <end position="516"/>
    </location>
</feature>